<proteinExistence type="predicted"/>
<dbReference type="SUPFAM" id="SSF53448">
    <property type="entry name" value="Nucleotide-diphospho-sugar transferases"/>
    <property type="match status" value="1"/>
</dbReference>
<dbReference type="CDD" id="cd04185">
    <property type="entry name" value="GT_2_like_b"/>
    <property type="match status" value="1"/>
</dbReference>
<reference evidence="3 4" key="1">
    <citation type="journal article" date="2015" name="Genome Announc.">
        <title>Expanding the biotechnology potential of lactobacilli through comparative genomics of 213 strains and associated genera.</title>
        <authorList>
            <person name="Sun Z."/>
            <person name="Harris H.M."/>
            <person name="McCann A."/>
            <person name="Guo C."/>
            <person name="Argimon S."/>
            <person name="Zhang W."/>
            <person name="Yang X."/>
            <person name="Jeffery I.B."/>
            <person name="Cooney J.C."/>
            <person name="Kagawa T.F."/>
            <person name="Liu W."/>
            <person name="Song Y."/>
            <person name="Salvetti E."/>
            <person name="Wrobel A."/>
            <person name="Rasinkangas P."/>
            <person name="Parkhill J."/>
            <person name="Rea M.C."/>
            <person name="O'Sullivan O."/>
            <person name="Ritari J."/>
            <person name="Douillard F.P."/>
            <person name="Paul Ross R."/>
            <person name="Yang R."/>
            <person name="Briner A.E."/>
            <person name="Felis G.E."/>
            <person name="de Vos W.M."/>
            <person name="Barrangou R."/>
            <person name="Klaenhammer T.R."/>
            <person name="Caufield P.W."/>
            <person name="Cui Y."/>
            <person name="Zhang H."/>
            <person name="O'Toole P.W."/>
        </authorList>
    </citation>
    <scope>NUCLEOTIDE SEQUENCE [LARGE SCALE GENOMIC DNA]</scope>
    <source>
        <strain evidence="3 4">DSM 22696</strain>
    </source>
</reference>
<dbReference type="AlphaFoldDB" id="A0A0R2L651"/>
<organism evidence="3 4">
    <name type="scientific">Furfurilactobacillus siliginis</name>
    <dbReference type="NCBI Taxonomy" id="348151"/>
    <lineage>
        <taxon>Bacteria</taxon>
        <taxon>Bacillati</taxon>
        <taxon>Bacillota</taxon>
        <taxon>Bacilli</taxon>
        <taxon>Lactobacillales</taxon>
        <taxon>Lactobacillaceae</taxon>
        <taxon>Furfurilactobacillus</taxon>
    </lineage>
</organism>
<dbReference type="InterPro" id="IPR050834">
    <property type="entry name" value="Glycosyltransf_2"/>
</dbReference>
<evidence type="ECO:0000259" key="1">
    <source>
        <dbReference type="Pfam" id="PF00535"/>
    </source>
</evidence>
<dbReference type="InterPro" id="IPR029044">
    <property type="entry name" value="Nucleotide-diphossugar_trans"/>
</dbReference>
<keyword evidence="3" id="KW-0808">Transferase</keyword>
<dbReference type="EMBL" id="JQCB01000010">
    <property type="protein sequence ID" value="KRN95318.1"/>
    <property type="molecule type" value="Genomic_DNA"/>
</dbReference>
<dbReference type="InterPro" id="IPR001173">
    <property type="entry name" value="Glyco_trans_2-like"/>
</dbReference>
<dbReference type="PANTHER" id="PTHR43685:SF2">
    <property type="entry name" value="GLYCOSYLTRANSFERASE 2-LIKE DOMAIN-CONTAINING PROTEIN"/>
    <property type="match status" value="1"/>
</dbReference>
<reference evidence="2 5" key="2">
    <citation type="submission" date="2019-07" db="EMBL/GenBank/DDBJ databases">
        <title>Whole genome shotgun sequence of Lactobacillus siliginis NBRC 101315.</title>
        <authorList>
            <person name="Hosoyama A."/>
            <person name="Uohara A."/>
            <person name="Ohji S."/>
            <person name="Ichikawa N."/>
        </authorList>
    </citation>
    <scope>NUCLEOTIDE SEQUENCE [LARGE SCALE GENOMIC DNA]</scope>
    <source>
        <strain evidence="2 5">NBRC 101315</strain>
    </source>
</reference>
<dbReference type="Proteomes" id="UP000321429">
    <property type="component" value="Unassembled WGS sequence"/>
</dbReference>
<sequence length="302" mass="33595">MKNVGAVLVTYNRLALLKESVAAILSQTHPVNELIIVNNNSTDGTADFLESLQASQNNITIVSTTENIGGAGGFSLGMNSAIQNRTNDFLWVMDDDTIPKADALEKLINPFADQIVGDGFTCSNVRWTDGGAAVMNIPYIVGQWNNLADKGLVAVKAASFVSLLVPIKTVKKLGLPIKEFFVWGDDYEFTVRISEKYDCYCVTDSIVIHKMTANHGVDIVSDSEGRIPRYYYSYRNSIYTESHHGGFHGLFTQLLRDVYAIYKVIRHSPNKRMKRINIILKGMFAGFVFRPHITFPDQKGNS</sequence>
<evidence type="ECO:0000313" key="3">
    <source>
        <dbReference type="EMBL" id="KRN95318.1"/>
    </source>
</evidence>
<keyword evidence="4" id="KW-1185">Reference proteome</keyword>
<feature type="domain" description="Glycosyltransferase 2-like" evidence="1">
    <location>
        <begin position="7"/>
        <end position="113"/>
    </location>
</feature>
<evidence type="ECO:0000313" key="5">
    <source>
        <dbReference type="Proteomes" id="UP000321429"/>
    </source>
</evidence>
<protein>
    <submittedName>
        <fullName evidence="2">Glycosyl transferase</fullName>
    </submittedName>
    <submittedName>
        <fullName evidence="3">Glycosyltransferase</fullName>
    </submittedName>
</protein>
<dbReference type="RefSeq" id="WP_057810929.1">
    <property type="nucleotide sequence ID" value="NZ_BJUD01000007.1"/>
</dbReference>
<dbReference type="EMBL" id="BJUD01000007">
    <property type="protein sequence ID" value="GEK28284.1"/>
    <property type="molecule type" value="Genomic_DNA"/>
</dbReference>
<dbReference type="PATRIC" id="fig|348151.3.peg.311"/>
<evidence type="ECO:0000313" key="2">
    <source>
        <dbReference type="EMBL" id="GEK28284.1"/>
    </source>
</evidence>
<dbReference type="Proteomes" id="UP000051139">
    <property type="component" value="Unassembled WGS sequence"/>
</dbReference>
<dbReference type="GO" id="GO:0016740">
    <property type="term" value="F:transferase activity"/>
    <property type="evidence" value="ECO:0007669"/>
    <property type="project" value="UniProtKB-KW"/>
</dbReference>
<comment type="caution">
    <text evidence="3">The sequence shown here is derived from an EMBL/GenBank/DDBJ whole genome shotgun (WGS) entry which is preliminary data.</text>
</comment>
<dbReference type="Pfam" id="PF00535">
    <property type="entry name" value="Glycos_transf_2"/>
    <property type="match status" value="1"/>
</dbReference>
<accession>A0A0R2L651</accession>
<dbReference type="PANTHER" id="PTHR43685">
    <property type="entry name" value="GLYCOSYLTRANSFERASE"/>
    <property type="match status" value="1"/>
</dbReference>
<gene>
    <name evidence="3" type="ORF">IV55_GL000305</name>
    <name evidence="2" type="ORF">LSI01_05950</name>
</gene>
<dbReference type="Gene3D" id="3.90.550.10">
    <property type="entry name" value="Spore Coat Polysaccharide Biosynthesis Protein SpsA, Chain A"/>
    <property type="match status" value="1"/>
</dbReference>
<dbReference type="OrthoDB" id="7665907at2"/>
<name>A0A0R2L651_9LACO</name>
<dbReference type="STRING" id="348151.IV55_GL000305"/>
<evidence type="ECO:0000313" key="4">
    <source>
        <dbReference type="Proteomes" id="UP000051139"/>
    </source>
</evidence>